<dbReference type="PROSITE" id="PS00217">
    <property type="entry name" value="SUGAR_TRANSPORT_2"/>
    <property type="match status" value="1"/>
</dbReference>
<evidence type="ECO:0000256" key="1">
    <source>
        <dbReference type="ARBA" id="ARBA00004651"/>
    </source>
</evidence>
<evidence type="ECO:0000256" key="8">
    <source>
        <dbReference type="ARBA" id="ARBA00023136"/>
    </source>
</evidence>
<feature type="transmembrane region" description="Helical" evidence="10">
    <location>
        <begin position="69"/>
        <end position="93"/>
    </location>
</feature>
<dbReference type="PANTHER" id="PTHR43528">
    <property type="entry name" value="ALPHA-KETOGLUTARATE PERMEASE"/>
    <property type="match status" value="1"/>
</dbReference>
<feature type="transmembrane region" description="Helical" evidence="10">
    <location>
        <begin position="105"/>
        <end position="123"/>
    </location>
</feature>
<keyword evidence="13" id="KW-1185">Reference proteome</keyword>
<evidence type="ECO:0000256" key="4">
    <source>
        <dbReference type="ARBA" id="ARBA00022475"/>
    </source>
</evidence>
<reference evidence="12 13" key="1">
    <citation type="submission" date="2024-10" db="EMBL/GenBank/DDBJ databases">
        <title>The Natural Products Discovery Center: Release of the First 8490 Sequenced Strains for Exploring Actinobacteria Biosynthetic Diversity.</title>
        <authorList>
            <person name="Kalkreuter E."/>
            <person name="Kautsar S.A."/>
            <person name="Yang D."/>
            <person name="Bader C.D."/>
            <person name="Teijaro C.N."/>
            <person name="Fluegel L."/>
            <person name="Davis C.M."/>
            <person name="Simpson J.R."/>
            <person name="Lauterbach L."/>
            <person name="Steele A.D."/>
            <person name="Gui C."/>
            <person name="Meng S."/>
            <person name="Li G."/>
            <person name="Viehrig K."/>
            <person name="Ye F."/>
            <person name="Su P."/>
            <person name="Kiefer A.F."/>
            <person name="Nichols A."/>
            <person name="Cepeda A.J."/>
            <person name="Yan W."/>
            <person name="Fan B."/>
            <person name="Jiang Y."/>
            <person name="Adhikari A."/>
            <person name="Zheng C.-J."/>
            <person name="Schuster L."/>
            <person name="Cowan T.M."/>
            <person name="Smanski M.J."/>
            <person name="Chevrette M.G."/>
            <person name="De Carvalho L.P.S."/>
            <person name="Shen B."/>
        </authorList>
    </citation>
    <scope>NUCLEOTIDE SEQUENCE [LARGE SCALE GENOMIC DNA]</scope>
    <source>
        <strain evidence="12 13">NPDC051599</strain>
    </source>
</reference>
<feature type="compositionally biased region" description="Low complexity" evidence="9">
    <location>
        <begin position="7"/>
        <end position="24"/>
    </location>
</feature>
<comment type="caution">
    <text evidence="12">The sequence shown here is derived from an EMBL/GenBank/DDBJ whole genome shotgun (WGS) entry which is preliminary data.</text>
</comment>
<feature type="transmembrane region" description="Helical" evidence="10">
    <location>
        <begin position="294"/>
        <end position="318"/>
    </location>
</feature>
<evidence type="ECO:0000313" key="12">
    <source>
        <dbReference type="EMBL" id="MFI5675555.1"/>
    </source>
</evidence>
<organism evidence="12 13">
    <name type="scientific">Streptomyces cellulosae</name>
    <dbReference type="NCBI Taxonomy" id="1968"/>
    <lineage>
        <taxon>Bacteria</taxon>
        <taxon>Bacillati</taxon>
        <taxon>Actinomycetota</taxon>
        <taxon>Actinomycetes</taxon>
        <taxon>Kitasatosporales</taxon>
        <taxon>Streptomycetaceae</taxon>
        <taxon>Streptomyces</taxon>
    </lineage>
</organism>
<dbReference type="SUPFAM" id="SSF103473">
    <property type="entry name" value="MFS general substrate transporter"/>
    <property type="match status" value="1"/>
</dbReference>
<comment type="similarity">
    <text evidence="2">Belongs to the major facilitator superfamily. Metabolite:H+ Symporter (MHS) family (TC 2.A.1.6) family.</text>
</comment>
<dbReference type="InterPro" id="IPR005829">
    <property type="entry name" value="Sugar_transporter_CS"/>
</dbReference>
<evidence type="ECO:0000256" key="9">
    <source>
        <dbReference type="SAM" id="MobiDB-lite"/>
    </source>
</evidence>
<name>A0ABW7XZN6_STRCE</name>
<keyword evidence="4" id="KW-1003">Cell membrane</keyword>
<dbReference type="Proteomes" id="UP001612415">
    <property type="component" value="Unassembled WGS sequence"/>
</dbReference>
<accession>A0ABW7XZN6</accession>
<keyword evidence="7 10" id="KW-1133">Transmembrane helix</keyword>
<dbReference type="InterPro" id="IPR011701">
    <property type="entry name" value="MFS"/>
</dbReference>
<dbReference type="RefSeq" id="WP_398656342.1">
    <property type="nucleotide sequence ID" value="NZ_JBITDC010000004.1"/>
</dbReference>
<dbReference type="Pfam" id="PF00083">
    <property type="entry name" value="Sugar_tr"/>
    <property type="match status" value="1"/>
</dbReference>
<feature type="transmembrane region" description="Helical" evidence="10">
    <location>
        <begin position="169"/>
        <end position="193"/>
    </location>
</feature>
<evidence type="ECO:0000256" key="3">
    <source>
        <dbReference type="ARBA" id="ARBA00022448"/>
    </source>
</evidence>
<dbReference type="InterPro" id="IPR051084">
    <property type="entry name" value="H+-coupled_symporters"/>
</dbReference>
<feature type="transmembrane region" description="Helical" evidence="10">
    <location>
        <begin position="417"/>
        <end position="437"/>
    </location>
</feature>
<evidence type="ECO:0000256" key="10">
    <source>
        <dbReference type="SAM" id="Phobius"/>
    </source>
</evidence>
<keyword evidence="8 10" id="KW-0472">Membrane</keyword>
<dbReference type="PANTHER" id="PTHR43528:SF1">
    <property type="entry name" value="ALPHA-KETOGLUTARATE PERMEASE"/>
    <property type="match status" value="1"/>
</dbReference>
<dbReference type="InterPro" id="IPR005828">
    <property type="entry name" value="MFS_sugar_transport-like"/>
</dbReference>
<keyword evidence="3" id="KW-0813">Transport</keyword>
<evidence type="ECO:0000256" key="5">
    <source>
        <dbReference type="ARBA" id="ARBA00022692"/>
    </source>
</evidence>
<dbReference type="Gene3D" id="1.20.1250.20">
    <property type="entry name" value="MFS general substrate transporter like domains"/>
    <property type="match status" value="2"/>
</dbReference>
<feature type="transmembrane region" description="Helical" evidence="10">
    <location>
        <begin position="129"/>
        <end position="148"/>
    </location>
</feature>
<feature type="transmembrane region" description="Helical" evidence="10">
    <location>
        <begin position="258"/>
        <end position="282"/>
    </location>
</feature>
<dbReference type="Pfam" id="PF07690">
    <property type="entry name" value="MFS_1"/>
    <property type="match status" value="1"/>
</dbReference>
<keyword evidence="5 10" id="KW-0812">Transmembrane</keyword>
<feature type="region of interest" description="Disordered" evidence="9">
    <location>
        <begin position="1"/>
        <end position="24"/>
    </location>
</feature>
<protein>
    <submittedName>
        <fullName evidence="12">MFS transporter</fullName>
    </submittedName>
</protein>
<proteinExistence type="inferred from homology"/>
<feature type="domain" description="Major facilitator superfamily (MFS) profile" evidence="11">
    <location>
        <begin position="33"/>
        <end position="441"/>
    </location>
</feature>
<feature type="transmembrane region" description="Helical" evidence="10">
    <location>
        <begin position="205"/>
        <end position="224"/>
    </location>
</feature>
<keyword evidence="6" id="KW-0769">Symport</keyword>
<dbReference type="PROSITE" id="PS50850">
    <property type="entry name" value="MFS"/>
    <property type="match status" value="1"/>
</dbReference>
<comment type="subcellular location">
    <subcellularLocation>
        <location evidence="1">Cell membrane</location>
        <topology evidence="1">Multi-pass membrane protein</topology>
    </subcellularLocation>
</comment>
<evidence type="ECO:0000256" key="7">
    <source>
        <dbReference type="ARBA" id="ARBA00022989"/>
    </source>
</evidence>
<gene>
    <name evidence="12" type="ORF">ACIA8P_12900</name>
</gene>
<dbReference type="InterPro" id="IPR020846">
    <property type="entry name" value="MFS_dom"/>
</dbReference>
<dbReference type="InterPro" id="IPR036259">
    <property type="entry name" value="MFS_trans_sf"/>
</dbReference>
<evidence type="ECO:0000256" key="2">
    <source>
        <dbReference type="ARBA" id="ARBA00008240"/>
    </source>
</evidence>
<feature type="transmembrane region" description="Helical" evidence="10">
    <location>
        <begin position="42"/>
        <end position="63"/>
    </location>
</feature>
<feature type="transmembrane region" description="Helical" evidence="10">
    <location>
        <begin position="389"/>
        <end position="411"/>
    </location>
</feature>
<feature type="transmembrane region" description="Helical" evidence="10">
    <location>
        <begin position="349"/>
        <end position="368"/>
    </location>
</feature>
<feature type="transmembrane region" description="Helical" evidence="10">
    <location>
        <begin position="325"/>
        <end position="343"/>
    </location>
</feature>
<evidence type="ECO:0000256" key="6">
    <source>
        <dbReference type="ARBA" id="ARBA00022847"/>
    </source>
</evidence>
<evidence type="ECO:0000313" key="13">
    <source>
        <dbReference type="Proteomes" id="UP001612415"/>
    </source>
</evidence>
<sequence>MSATHRSATSGAESGAGPEAESAAYDPRTVRRAMLAGSLGTLIEYYDFSVYGYLAVVIAPQFFPSANPAASLLATLAVFATGLVVRPVGGVFFGWLGDRWGRRKALVSSVLCMGVASSATGLLPTYSQIGVAAAVLLLLARLVQGISTGGESVGAYTYIYESVPPRRRAFLGAVTPIGSNLGFMFAAATAGVISALATKDQMSDWGWRLPFLMAVPLTLFCLWARLRIEDTPEFEEAARRADIPAAPIREVLSTHRAALLQSIGLSMAQGGAIFLGLTYIGIHLSNDLGYDATHVLWLSAGVVLVTVLLMVPAGWLAARFGSRRILLCGLLGFLVTAYPAMMLMGRHSLALAGAAYLVFMLSSAFVQVPAASLWPHLFERRVRYTGMAIGYNVGTVLAGGTAPYIATFLVQRTGNELSPAFFVMVVCVIGIGSLLTVRKDV</sequence>
<evidence type="ECO:0000259" key="11">
    <source>
        <dbReference type="PROSITE" id="PS50850"/>
    </source>
</evidence>
<dbReference type="EMBL" id="JBITDC010000004">
    <property type="protein sequence ID" value="MFI5675555.1"/>
    <property type="molecule type" value="Genomic_DNA"/>
</dbReference>